<accession>A0A9P6BV74</accession>
<evidence type="ECO:0000256" key="1">
    <source>
        <dbReference type="SAM" id="MobiDB-lite"/>
    </source>
</evidence>
<evidence type="ECO:0000313" key="2">
    <source>
        <dbReference type="EMBL" id="KAF9439404.1"/>
    </source>
</evidence>
<proteinExistence type="predicted"/>
<gene>
    <name evidence="2" type="ORF">P691DRAFT_690899</name>
</gene>
<feature type="compositionally biased region" description="Polar residues" evidence="1">
    <location>
        <begin position="80"/>
        <end position="95"/>
    </location>
</feature>
<name>A0A9P6BV74_9AGAR</name>
<evidence type="ECO:0000313" key="3">
    <source>
        <dbReference type="Proteomes" id="UP000807342"/>
    </source>
</evidence>
<reference evidence="2" key="1">
    <citation type="submission" date="2020-11" db="EMBL/GenBank/DDBJ databases">
        <authorList>
            <consortium name="DOE Joint Genome Institute"/>
            <person name="Ahrendt S."/>
            <person name="Riley R."/>
            <person name="Andreopoulos W."/>
            <person name="Labutti K."/>
            <person name="Pangilinan J."/>
            <person name="Ruiz-Duenas F.J."/>
            <person name="Barrasa J.M."/>
            <person name="Sanchez-Garcia M."/>
            <person name="Camarero S."/>
            <person name="Miyauchi S."/>
            <person name="Serrano A."/>
            <person name="Linde D."/>
            <person name="Babiker R."/>
            <person name="Drula E."/>
            <person name="Ayuso-Fernandez I."/>
            <person name="Pacheco R."/>
            <person name="Padilla G."/>
            <person name="Ferreira P."/>
            <person name="Barriuso J."/>
            <person name="Kellner H."/>
            <person name="Castanera R."/>
            <person name="Alfaro M."/>
            <person name="Ramirez L."/>
            <person name="Pisabarro A.G."/>
            <person name="Kuo A."/>
            <person name="Tritt A."/>
            <person name="Lipzen A."/>
            <person name="He G."/>
            <person name="Yan M."/>
            <person name="Ng V."/>
            <person name="Cullen D."/>
            <person name="Martin F."/>
            <person name="Rosso M.-N."/>
            <person name="Henrissat B."/>
            <person name="Hibbett D."/>
            <person name="Martinez A.T."/>
            <person name="Grigoriev I.V."/>
        </authorList>
    </citation>
    <scope>NUCLEOTIDE SEQUENCE</scope>
    <source>
        <strain evidence="2">MF-IS2</strain>
    </source>
</reference>
<dbReference type="EMBL" id="MU154426">
    <property type="protein sequence ID" value="KAF9439404.1"/>
    <property type="molecule type" value="Genomic_DNA"/>
</dbReference>
<comment type="caution">
    <text evidence="2">The sequence shown here is derived from an EMBL/GenBank/DDBJ whole genome shotgun (WGS) entry which is preliminary data.</text>
</comment>
<dbReference type="AlphaFoldDB" id="A0A9P6BV74"/>
<protein>
    <submittedName>
        <fullName evidence="2">Uncharacterized protein</fullName>
    </submittedName>
</protein>
<keyword evidence="3" id="KW-1185">Reference proteome</keyword>
<sequence>FGEYYQNFIMITDWLLPKGEISRRERDQIFFSGFNTEFQEKLTARLTLKHPDHPLHKPWPIEDVCTAANFLLAANSASNEPSAFPTSSTHSQNCSDVPAPPAPSN</sequence>
<feature type="non-terminal residue" evidence="2">
    <location>
        <position position="1"/>
    </location>
</feature>
<dbReference type="Proteomes" id="UP000807342">
    <property type="component" value="Unassembled WGS sequence"/>
</dbReference>
<organism evidence="2 3">
    <name type="scientific">Macrolepiota fuliginosa MF-IS2</name>
    <dbReference type="NCBI Taxonomy" id="1400762"/>
    <lineage>
        <taxon>Eukaryota</taxon>
        <taxon>Fungi</taxon>
        <taxon>Dikarya</taxon>
        <taxon>Basidiomycota</taxon>
        <taxon>Agaricomycotina</taxon>
        <taxon>Agaricomycetes</taxon>
        <taxon>Agaricomycetidae</taxon>
        <taxon>Agaricales</taxon>
        <taxon>Agaricineae</taxon>
        <taxon>Agaricaceae</taxon>
        <taxon>Macrolepiota</taxon>
    </lineage>
</organism>
<feature type="region of interest" description="Disordered" evidence="1">
    <location>
        <begin position="78"/>
        <end position="105"/>
    </location>
</feature>
<dbReference type="OrthoDB" id="3260546at2759"/>